<name>A0A182NY67_9DIPT</name>
<proteinExistence type="predicted"/>
<dbReference type="VEuPathDB" id="VectorBase:ADIR014772"/>
<evidence type="ECO:0000313" key="2">
    <source>
        <dbReference type="EnsemblMetazoa" id="ADIR014772-PA"/>
    </source>
</evidence>
<organism evidence="2 3">
    <name type="scientific">Anopheles dirus</name>
    <dbReference type="NCBI Taxonomy" id="7168"/>
    <lineage>
        <taxon>Eukaryota</taxon>
        <taxon>Metazoa</taxon>
        <taxon>Ecdysozoa</taxon>
        <taxon>Arthropoda</taxon>
        <taxon>Hexapoda</taxon>
        <taxon>Insecta</taxon>
        <taxon>Pterygota</taxon>
        <taxon>Neoptera</taxon>
        <taxon>Endopterygota</taxon>
        <taxon>Diptera</taxon>
        <taxon>Nematocera</taxon>
        <taxon>Culicoidea</taxon>
        <taxon>Culicidae</taxon>
        <taxon>Anophelinae</taxon>
        <taxon>Anopheles</taxon>
    </lineage>
</organism>
<sequence length="41" mass="4919">MCATQMLYNEQKTNNNHPTTHDIRPPHHHLTDLVRERPRSE</sequence>
<reference evidence="2" key="2">
    <citation type="submission" date="2020-05" db="UniProtKB">
        <authorList>
            <consortium name="EnsemblMetazoa"/>
        </authorList>
    </citation>
    <scope>IDENTIFICATION</scope>
    <source>
        <strain evidence="2">WRAIR2</strain>
    </source>
</reference>
<dbReference type="EnsemblMetazoa" id="ADIR014772-RA">
    <property type="protein sequence ID" value="ADIR014772-PA"/>
    <property type="gene ID" value="ADIR014772"/>
</dbReference>
<dbReference type="AlphaFoldDB" id="A0A182NY67"/>
<evidence type="ECO:0000256" key="1">
    <source>
        <dbReference type="SAM" id="MobiDB-lite"/>
    </source>
</evidence>
<accession>A0A182NY67</accession>
<feature type="compositionally biased region" description="Basic and acidic residues" evidence="1">
    <location>
        <begin position="19"/>
        <end position="41"/>
    </location>
</feature>
<feature type="region of interest" description="Disordered" evidence="1">
    <location>
        <begin position="11"/>
        <end position="41"/>
    </location>
</feature>
<dbReference type="Proteomes" id="UP000075884">
    <property type="component" value="Unassembled WGS sequence"/>
</dbReference>
<keyword evidence="3" id="KW-1185">Reference proteome</keyword>
<protein>
    <submittedName>
        <fullName evidence="2">Uncharacterized protein</fullName>
    </submittedName>
</protein>
<reference evidence="3" key="1">
    <citation type="submission" date="2013-03" db="EMBL/GenBank/DDBJ databases">
        <title>The Genome Sequence of Anopheles dirus WRAIR2.</title>
        <authorList>
            <consortium name="The Broad Institute Genomics Platform"/>
            <person name="Neafsey D.E."/>
            <person name="Walton C."/>
            <person name="Walker B."/>
            <person name="Young S.K."/>
            <person name="Zeng Q."/>
            <person name="Gargeya S."/>
            <person name="Fitzgerald M."/>
            <person name="Haas B."/>
            <person name="Abouelleil A."/>
            <person name="Allen A.W."/>
            <person name="Alvarado L."/>
            <person name="Arachchi H.M."/>
            <person name="Berlin A.M."/>
            <person name="Chapman S.B."/>
            <person name="Gainer-Dewar J."/>
            <person name="Goldberg J."/>
            <person name="Griggs A."/>
            <person name="Gujja S."/>
            <person name="Hansen M."/>
            <person name="Howarth C."/>
            <person name="Imamovic A."/>
            <person name="Ireland A."/>
            <person name="Larimer J."/>
            <person name="McCowan C."/>
            <person name="Murphy C."/>
            <person name="Pearson M."/>
            <person name="Poon T.W."/>
            <person name="Priest M."/>
            <person name="Roberts A."/>
            <person name="Saif S."/>
            <person name="Shea T."/>
            <person name="Sisk P."/>
            <person name="Sykes S."/>
            <person name="Wortman J."/>
            <person name="Nusbaum C."/>
            <person name="Birren B."/>
        </authorList>
    </citation>
    <scope>NUCLEOTIDE SEQUENCE [LARGE SCALE GENOMIC DNA]</scope>
    <source>
        <strain evidence="3">WRAIR2</strain>
    </source>
</reference>
<evidence type="ECO:0000313" key="3">
    <source>
        <dbReference type="Proteomes" id="UP000075884"/>
    </source>
</evidence>